<dbReference type="Pfam" id="PF04954">
    <property type="entry name" value="SIP"/>
    <property type="match status" value="1"/>
</dbReference>
<gene>
    <name evidence="3" type="ORF">GCM10009710_03060</name>
</gene>
<proteinExistence type="predicted"/>
<accession>A0ABN2JG68</accession>
<comment type="caution">
    <text evidence="3">The sequence shown here is derived from an EMBL/GenBank/DDBJ whole genome shotgun (WGS) entry which is preliminary data.</text>
</comment>
<dbReference type="PANTHER" id="PTHR30157:SF0">
    <property type="entry name" value="NADPH-DEPENDENT FERRIC-CHELATE REDUCTASE"/>
    <property type="match status" value="1"/>
</dbReference>
<dbReference type="CDD" id="cd06193">
    <property type="entry name" value="siderophore_interacting"/>
    <property type="match status" value="1"/>
</dbReference>
<dbReference type="Pfam" id="PF08021">
    <property type="entry name" value="FAD_binding_9"/>
    <property type="match status" value="1"/>
</dbReference>
<dbReference type="Gene3D" id="3.40.50.80">
    <property type="entry name" value="Nucleotide-binding domain of ferredoxin-NADP reductase (FNR) module"/>
    <property type="match status" value="1"/>
</dbReference>
<evidence type="ECO:0000313" key="4">
    <source>
        <dbReference type="Proteomes" id="UP001501057"/>
    </source>
</evidence>
<feature type="domain" description="FAD-binding FR-type" evidence="2">
    <location>
        <begin position="1"/>
        <end position="97"/>
    </location>
</feature>
<feature type="region of interest" description="Disordered" evidence="1">
    <location>
        <begin position="1"/>
        <end position="27"/>
    </location>
</feature>
<evidence type="ECO:0000259" key="2">
    <source>
        <dbReference type="PROSITE" id="PS51384"/>
    </source>
</evidence>
<dbReference type="Gene3D" id="2.40.30.10">
    <property type="entry name" value="Translation factors"/>
    <property type="match status" value="1"/>
</dbReference>
<dbReference type="InterPro" id="IPR007037">
    <property type="entry name" value="SIP_rossman_dom"/>
</dbReference>
<keyword evidence="4" id="KW-1185">Reference proteome</keyword>
<dbReference type="InterPro" id="IPR039374">
    <property type="entry name" value="SIP_fam"/>
</dbReference>
<name>A0ABN2JG68_9ACTN</name>
<organism evidence="3 4">
    <name type="scientific">Aeromicrobium alkaliterrae</name>
    <dbReference type="NCBI Taxonomy" id="302168"/>
    <lineage>
        <taxon>Bacteria</taxon>
        <taxon>Bacillati</taxon>
        <taxon>Actinomycetota</taxon>
        <taxon>Actinomycetes</taxon>
        <taxon>Propionibacteriales</taxon>
        <taxon>Nocardioidaceae</taxon>
        <taxon>Aeromicrobium</taxon>
    </lineage>
</organism>
<dbReference type="InterPro" id="IPR017938">
    <property type="entry name" value="Riboflavin_synthase-like_b-brl"/>
</dbReference>
<evidence type="ECO:0000256" key="1">
    <source>
        <dbReference type="SAM" id="MobiDB-lite"/>
    </source>
</evidence>
<dbReference type="PROSITE" id="PS51384">
    <property type="entry name" value="FAD_FR"/>
    <property type="match status" value="1"/>
</dbReference>
<dbReference type="EMBL" id="BAAAME010000002">
    <property type="protein sequence ID" value="GAA1725695.1"/>
    <property type="molecule type" value="Genomic_DNA"/>
</dbReference>
<sequence>MAGFTSTTPDEHVKLVFPDPDGTTRPPELAEDGETLVWPRPFPPFREYTIRRFDQAANQVWIDFVVHPGGLASDWAQRAEPGDTLWAAGPRSGEAVPAESGVHVLLADHTALPALARWLEEVADGVHVDVAVVVPDAGEEQPLATREGVTVTWYHGDASDGSADDLLGGHLERLDLPTDESAYLWAAGEAGMLKPVRRWARAHGFARGTCDIAGYWRRERTSSVTTTRR</sequence>
<reference evidence="3 4" key="1">
    <citation type="journal article" date="2019" name="Int. J. Syst. Evol. Microbiol.">
        <title>The Global Catalogue of Microorganisms (GCM) 10K type strain sequencing project: providing services to taxonomists for standard genome sequencing and annotation.</title>
        <authorList>
            <consortium name="The Broad Institute Genomics Platform"/>
            <consortium name="The Broad Institute Genome Sequencing Center for Infectious Disease"/>
            <person name="Wu L."/>
            <person name="Ma J."/>
        </authorList>
    </citation>
    <scope>NUCLEOTIDE SEQUENCE [LARGE SCALE GENOMIC DNA]</scope>
    <source>
        <strain evidence="3 4">JCM 13518</strain>
    </source>
</reference>
<protein>
    <submittedName>
        <fullName evidence="3">Siderophore-interacting protein</fullName>
    </submittedName>
</protein>
<dbReference type="InterPro" id="IPR039261">
    <property type="entry name" value="FNR_nucleotide-bd"/>
</dbReference>
<dbReference type="InterPro" id="IPR017927">
    <property type="entry name" value="FAD-bd_FR_type"/>
</dbReference>
<dbReference type="InterPro" id="IPR013113">
    <property type="entry name" value="SIP_FAD-bd"/>
</dbReference>
<dbReference type="SUPFAM" id="SSF63380">
    <property type="entry name" value="Riboflavin synthase domain-like"/>
    <property type="match status" value="1"/>
</dbReference>
<dbReference type="Proteomes" id="UP001501057">
    <property type="component" value="Unassembled WGS sequence"/>
</dbReference>
<dbReference type="PANTHER" id="PTHR30157">
    <property type="entry name" value="FERRIC REDUCTASE, NADPH-DEPENDENT"/>
    <property type="match status" value="1"/>
</dbReference>
<evidence type="ECO:0000313" key="3">
    <source>
        <dbReference type="EMBL" id="GAA1725695.1"/>
    </source>
</evidence>